<evidence type="ECO:0000313" key="1">
    <source>
        <dbReference type="EMBL" id="GFX92196.1"/>
    </source>
</evidence>
<dbReference type="AlphaFoldDB" id="A0A8X6RIF4"/>
<keyword evidence="2" id="KW-1185">Reference proteome</keyword>
<dbReference type="EMBL" id="BMAU01021142">
    <property type="protein sequence ID" value="GFX92196.1"/>
    <property type="molecule type" value="Genomic_DNA"/>
</dbReference>
<proteinExistence type="predicted"/>
<gene>
    <name evidence="1" type="ORF">TNCV_1741161</name>
</gene>
<comment type="caution">
    <text evidence="1">The sequence shown here is derived from an EMBL/GenBank/DDBJ whole genome shotgun (WGS) entry which is preliminary data.</text>
</comment>
<reference evidence="1" key="1">
    <citation type="submission" date="2020-08" db="EMBL/GenBank/DDBJ databases">
        <title>Multicomponent nature underlies the extraordinary mechanical properties of spider dragline silk.</title>
        <authorList>
            <person name="Kono N."/>
            <person name="Nakamura H."/>
            <person name="Mori M."/>
            <person name="Yoshida Y."/>
            <person name="Ohtoshi R."/>
            <person name="Malay A.D."/>
            <person name="Moran D.A.P."/>
            <person name="Tomita M."/>
            <person name="Numata K."/>
            <person name="Arakawa K."/>
        </authorList>
    </citation>
    <scope>NUCLEOTIDE SEQUENCE</scope>
</reference>
<organism evidence="1 2">
    <name type="scientific">Trichonephila clavipes</name>
    <name type="common">Golden silk orbweaver</name>
    <name type="synonym">Nephila clavipes</name>
    <dbReference type="NCBI Taxonomy" id="2585209"/>
    <lineage>
        <taxon>Eukaryota</taxon>
        <taxon>Metazoa</taxon>
        <taxon>Ecdysozoa</taxon>
        <taxon>Arthropoda</taxon>
        <taxon>Chelicerata</taxon>
        <taxon>Arachnida</taxon>
        <taxon>Araneae</taxon>
        <taxon>Araneomorphae</taxon>
        <taxon>Entelegynae</taxon>
        <taxon>Araneoidea</taxon>
        <taxon>Nephilidae</taxon>
        <taxon>Trichonephila</taxon>
    </lineage>
</organism>
<name>A0A8X6RIF4_TRICX</name>
<sequence>MGCRIVSFKLFSCSLDSPPIELQNTSFLSCNRVTSTTIARLLTRHFKRMKMSPDCQRSYNTCSHCPDIQLSPNPIYNCPILAKLPNKNLRLPDHQLLYSSNVINITRAILDTLNAI</sequence>
<evidence type="ECO:0000313" key="2">
    <source>
        <dbReference type="Proteomes" id="UP000887159"/>
    </source>
</evidence>
<accession>A0A8X6RIF4</accession>
<protein>
    <submittedName>
        <fullName evidence="1">Uncharacterized protein</fullName>
    </submittedName>
</protein>
<dbReference type="Proteomes" id="UP000887159">
    <property type="component" value="Unassembled WGS sequence"/>
</dbReference>